<dbReference type="AlphaFoldDB" id="A0A9N8WZR6"/>
<dbReference type="GO" id="GO:0004497">
    <property type="term" value="F:monooxygenase activity"/>
    <property type="evidence" value="ECO:0007669"/>
    <property type="project" value="UniProtKB-KW"/>
</dbReference>
<dbReference type="GO" id="GO:0005506">
    <property type="term" value="F:iron ion binding"/>
    <property type="evidence" value="ECO:0007669"/>
    <property type="project" value="InterPro"/>
</dbReference>
<dbReference type="PRINTS" id="PR00463">
    <property type="entry name" value="EP450I"/>
</dbReference>
<dbReference type="PROSITE" id="PS00086">
    <property type="entry name" value="CYTOCHROME_P450"/>
    <property type="match status" value="1"/>
</dbReference>
<evidence type="ECO:0000313" key="10">
    <source>
        <dbReference type="Proteomes" id="UP000746612"/>
    </source>
</evidence>
<evidence type="ECO:0000256" key="3">
    <source>
        <dbReference type="ARBA" id="ARBA00022617"/>
    </source>
</evidence>
<feature type="transmembrane region" description="Helical" evidence="8">
    <location>
        <begin position="68"/>
        <end position="96"/>
    </location>
</feature>
<dbReference type="InterPro" id="IPR017972">
    <property type="entry name" value="Cyt_P450_CS"/>
</dbReference>
<keyword evidence="4 6" id="KW-0479">Metal-binding</keyword>
<keyword evidence="8" id="KW-0812">Transmembrane</keyword>
<dbReference type="PRINTS" id="PR00385">
    <property type="entry name" value="P450"/>
</dbReference>
<keyword evidence="7" id="KW-0560">Oxidoreductase</keyword>
<evidence type="ECO:0000256" key="7">
    <source>
        <dbReference type="RuleBase" id="RU000461"/>
    </source>
</evidence>
<comment type="cofactor">
    <cofactor evidence="1 6">
        <name>heme</name>
        <dbReference type="ChEBI" id="CHEBI:30413"/>
    </cofactor>
</comment>
<keyword evidence="3 6" id="KW-0349">Heme</keyword>
<protein>
    <recommendedName>
        <fullName evidence="11">Cytochrome P450 oxidoreductase</fullName>
    </recommendedName>
</protein>
<dbReference type="PANTHER" id="PTHR24305:SF232">
    <property type="entry name" value="P450, PUTATIVE (EUROFUNG)-RELATED"/>
    <property type="match status" value="1"/>
</dbReference>
<comment type="caution">
    <text evidence="9">The sequence shown here is derived from an EMBL/GenBank/DDBJ whole genome shotgun (WGS) entry which is preliminary data.</text>
</comment>
<reference evidence="9" key="1">
    <citation type="submission" date="2021-03" db="EMBL/GenBank/DDBJ databases">
        <authorList>
            <person name="Alouane T."/>
            <person name="Langin T."/>
            <person name="Bonhomme L."/>
        </authorList>
    </citation>
    <scope>NUCLEOTIDE SEQUENCE</scope>
    <source>
        <strain evidence="9">MDC_Fg202</strain>
    </source>
</reference>
<evidence type="ECO:0000256" key="6">
    <source>
        <dbReference type="PIRSR" id="PIRSR602401-1"/>
    </source>
</evidence>
<accession>A0A9N8WZR6</accession>
<dbReference type="InterPro" id="IPR050121">
    <property type="entry name" value="Cytochrome_P450_monoxygenase"/>
</dbReference>
<dbReference type="GO" id="GO:0016705">
    <property type="term" value="F:oxidoreductase activity, acting on paired donors, with incorporation or reduction of molecular oxygen"/>
    <property type="evidence" value="ECO:0007669"/>
    <property type="project" value="InterPro"/>
</dbReference>
<evidence type="ECO:0008006" key="11">
    <source>
        <dbReference type="Google" id="ProtNLM"/>
    </source>
</evidence>
<dbReference type="Pfam" id="PF00067">
    <property type="entry name" value="p450"/>
    <property type="match status" value="1"/>
</dbReference>
<keyword evidence="8" id="KW-0472">Membrane</keyword>
<dbReference type="Gene3D" id="1.10.630.10">
    <property type="entry name" value="Cytochrome P450"/>
    <property type="match status" value="1"/>
</dbReference>
<dbReference type="InterPro" id="IPR001128">
    <property type="entry name" value="Cyt_P450"/>
</dbReference>
<feature type="binding site" description="axial binding residue" evidence="6">
    <location>
        <position position="526"/>
    </location>
    <ligand>
        <name>heme</name>
        <dbReference type="ChEBI" id="CHEBI:30413"/>
    </ligand>
    <ligandPart>
        <name>Fe</name>
        <dbReference type="ChEBI" id="CHEBI:18248"/>
    </ligandPart>
</feature>
<comment type="similarity">
    <text evidence="2 7">Belongs to the cytochrome P450 family.</text>
</comment>
<proteinExistence type="inferred from homology"/>
<dbReference type="SUPFAM" id="SSF48264">
    <property type="entry name" value="Cytochrome P450"/>
    <property type="match status" value="1"/>
</dbReference>
<dbReference type="PANTHER" id="PTHR24305">
    <property type="entry name" value="CYTOCHROME P450"/>
    <property type="match status" value="1"/>
</dbReference>
<evidence type="ECO:0000256" key="2">
    <source>
        <dbReference type="ARBA" id="ARBA00010617"/>
    </source>
</evidence>
<evidence type="ECO:0000256" key="1">
    <source>
        <dbReference type="ARBA" id="ARBA00001971"/>
    </source>
</evidence>
<dbReference type="FunFam" id="1.10.630.10:FF:000050">
    <property type="entry name" value="Cytochrome P450 monooxygenase"/>
    <property type="match status" value="1"/>
</dbReference>
<name>A0A9N8WZR6_GIBZA</name>
<sequence>MRQEDHISKDLLKFLETLKDKGKLLKPEEPATAFSVLVETGIPESLNGQTVYWKDIVNRSSVPMSHQYVAAAASAFLQFKYHLVTFFLCLIILSYVHGRFRSGLANIPGPPVAKWTKLWRLYDVYKGQSHHTAIRLHQQHGPLVRIAPNVVSVGDPQAIKTIYGLAGAFTKTAFYPIQSISWQKKPQMNLFSTRDPVYHRDQKKKVAGAFSLTNLLESEDAIDSCTELFISCLDQWAADGKRIDLGMWLQYYAFDVVGEVNFAQKLGFLATGGDVDGMIKTIEGIIAYSSICGQVPEMHNVLLGNPLFPILLPSMENWNAVLTFTLKAINSRTSIKRDGELELPDEGGKDLLSKWAAVKNKDPLKMSTRDAIVHLSANVFAGSDTTAIALRAVIYFLIKNPDKMTNVVQEIDTADKNGNLSDLISYKESTSHLIYTKAAIKEAMRLHPSIGLLMERHVPPQGAEICGHFFPGGTIVGINPWVVQHDPKVYEDPEAFKPERWLTSDAELLSKMEASFFTFGAGSRTCLGKHISLMELHKVVPQLLRRYHIVLADPDADWEVKNRWFVQQHGLNCILKKRTVA</sequence>
<dbReference type="GO" id="GO:0020037">
    <property type="term" value="F:heme binding"/>
    <property type="evidence" value="ECO:0007669"/>
    <property type="project" value="InterPro"/>
</dbReference>
<keyword evidence="7" id="KW-0503">Monooxygenase</keyword>
<evidence type="ECO:0000256" key="4">
    <source>
        <dbReference type="ARBA" id="ARBA00022723"/>
    </source>
</evidence>
<gene>
    <name evidence="9" type="ORF">MDCFG202_LOCUS593033</name>
</gene>
<keyword evidence="8" id="KW-1133">Transmembrane helix</keyword>
<dbReference type="Proteomes" id="UP000746612">
    <property type="component" value="Unassembled WGS sequence"/>
</dbReference>
<dbReference type="EMBL" id="CAJPIJ010000214">
    <property type="protein sequence ID" value="CAG2010224.1"/>
    <property type="molecule type" value="Genomic_DNA"/>
</dbReference>
<evidence type="ECO:0000313" key="9">
    <source>
        <dbReference type="EMBL" id="CAG2010224.1"/>
    </source>
</evidence>
<organism evidence="9 10">
    <name type="scientific">Gibberella zeae</name>
    <name type="common">Wheat head blight fungus</name>
    <name type="synonym">Fusarium graminearum</name>
    <dbReference type="NCBI Taxonomy" id="5518"/>
    <lineage>
        <taxon>Eukaryota</taxon>
        <taxon>Fungi</taxon>
        <taxon>Dikarya</taxon>
        <taxon>Ascomycota</taxon>
        <taxon>Pezizomycotina</taxon>
        <taxon>Sordariomycetes</taxon>
        <taxon>Hypocreomycetidae</taxon>
        <taxon>Hypocreales</taxon>
        <taxon>Nectriaceae</taxon>
        <taxon>Fusarium</taxon>
    </lineage>
</organism>
<dbReference type="InterPro" id="IPR036396">
    <property type="entry name" value="Cyt_P450_sf"/>
</dbReference>
<dbReference type="CDD" id="cd11060">
    <property type="entry name" value="CYP57A1-like"/>
    <property type="match status" value="1"/>
</dbReference>
<evidence type="ECO:0000256" key="5">
    <source>
        <dbReference type="ARBA" id="ARBA00023004"/>
    </source>
</evidence>
<keyword evidence="5 6" id="KW-0408">Iron</keyword>
<dbReference type="InterPro" id="IPR002401">
    <property type="entry name" value="Cyt_P450_E_grp-I"/>
</dbReference>
<evidence type="ECO:0000256" key="8">
    <source>
        <dbReference type="SAM" id="Phobius"/>
    </source>
</evidence>